<evidence type="ECO:0000256" key="3">
    <source>
        <dbReference type="ARBA" id="ARBA00022643"/>
    </source>
</evidence>
<protein>
    <recommendedName>
        <fullName evidence="4">NADH:flavin oxidoreductase/NADH oxidase N-terminal domain-containing protein</fullName>
    </recommendedName>
</protein>
<comment type="cofactor">
    <cofactor evidence="1">
        <name>FMN</name>
        <dbReference type="ChEBI" id="CHEBI:58210"/>
    </cofactor>
</comment>
<dbReference type="SUPFAM" id="SSF51395">
    <property type="entry name" value="FMN-linked oxidoreductases"/>
    <property type="match status" value="1"/>
</dbReference>
<evidence type="ECO:0000256" key="2">
    <source>
        <dbReference type="ARBA" id="ARBA00005979"/>
    </source>
</evidence>
<comment type="similarity">
    <text evidence="2">Belongs to the NADH:flavin oxidoreductase/NADH oxidase family.</text>
</comment>
<dbReference type="EMBL" id="OZ022409">
    <property type="protein sequence ID" value="CAK9440109.1"/>
    <property type="molecule type" value="Genomic_DNA"/>
</dbReference>
<evidence type="ECO:0000256" key="1">
    <source>
        <dbReference type="ARBA" id="ARBA00001917"/>
    </source>
</evidence>
<keyword evidence="3" id="KW-0285">Flavoprotein</keyword>
<dbReference type="Pfam" id="PF00724">
    <property type="entry name" value="Oxidored_FMN"/>
    <property type="match status" value="1"/>
</dbReference>
<sequence>MPEGKEQITAIRALGDTELFKPIQLGPNKLAQRIAFAPSTRFRATENHVPTDLQLEYYTARAQAPGTLIITEATFASPQGAGYAHVPGIFTQEQTQAWKKVTDAIRSQGSFSCVQLWHLGRTAEPENLKNEGQDFVSSSALYYSEESKEKAVKAGNPIRALTEAEIEDMIEHQYPTAARNALDAGFDYVEIHSAHGYTLDQFLNASSNHREDQWGGSIENRARLLLRVIDKLIPIVGADRLAVRLSPWAKFQVDECDGAEVHSYVLEQLQNRAESGNQLAYVSIVEPRVSGIYDVDAQKGESNEFALKIWKGVFIRAGNFTYDAPEFKSLIRDVDDGRTIIAFSRFFLSNPDLVHRLKVGLPLTNYDRDTFYQFYNWGYNTWNGEADADKSYDEEKEKHVFGKALA</sequence>
<proteinExistence type="inferred from homology"/>
<dbReference type="Gene3D" id="3.20.20.70">
    <property type="entry name" value="Aldolase class I"/>
    <property type="match status" value="1"/>
</dbReference>
<dbReference type="PANTHER" id="PTHR22893">
    <property type="entry name" value="NADH OXIDOREDUCTASE-RELATED"/>
    <property type="match status" value="1"/>
</dbReference>
<evidence type="ECO:0000259" key="4">
    <source>
        <dbReference type="Pfam" id="PF00724"/>
    </source>
</evidence>
<dbReference type="CDD" id="cd02933">
    <property type="entry name" value="OYE_like_FMN"/>
    <property type="match status" value="1"/>
</dbReference>
<evidence type="ECO:0000313" key="6">
    <source>
        <dbReference type="Proteomes" id="UP001497383"/>
    </source>
</evidence>
<dbReference type="InterPro" id="IPR045247">
    <property type="entry name" value="Oye-like"/>
</dbReference>
<dbReference type="GeneID" id="92209405"/>
<dbReference type="InterPro" id="IPR013785">
    <property type="entry name" value="Aldolase_TIM"/>
</dbReference>
<dbReference type="RefSeq" id="XP_066831147.1">
    <property type="nucleotide sequence ID" value="XM_066974405.1"/>
</dbReference>
<feature type="domain" description="NADH:flavin oxidoreductase/NADH oxidase N-terminal" evidence="4">
    <location>
        <begin position="18"/>
        <end position="363"/>
    </location>
</feature>
<keyword evidence="3" id="KW-0288">FMN</keyword>
<dbReference type="Proteomes" id="UP001497383">
    <property type="component" value="Chromosome 5"/>
</dbReference>
<organism evidence="5 6">
    <name type="scientific">Lodderomyces beijingensis</name>
    <dbReference type="NCBI Taxonomy" id="1775926"/>
    <lineage>
        <taxon>Eukaryota</taxon>
        <taxon>Fungi</taxon>
        <taxon>Dikarya</taxon>
        <taxon>Ascomycota</taxon>
        <taxon>Saccharomycotina</taxon>
        <taxon>Pichiomycetes</taxon>
        <taxon>Debaryomycetaceae</taxon>
        <taxon>Candida/Lodderomyces clade</taxon>
        <taxon>Lodderomyces</taxon>
    </lineage>
</organism>
<keyword evidence="6" id="KW-1185">Reference proteome</keyword>
<evidence type="ECO:0000313" key="5">
    <source>
        <dbReference type="EMBL" id="CAK9440109.1"/>
    </source>
</evidence>
<accession>A0ABP0ZPA6</accession>
<dbReference type="PANTHER" id="PTHR22893:SF91">
    <property type="entry name" value="NADPH DEHYDROGENASE 2-RELATED"/>
    <property type="match status" value="1"/>
</dbReference>
<reference evidence="5 6" key="1">
    <citation type="submission" date="2024-03" db="EMBL/GenBank/DDBJ databases">
        <authorList>
            <person name="Brejova B."/>
        </authorList>
    </citation>
    <scope>NUCLEOTIDE SEQUENCE [LARGE SCALE GENOMIC DNA]</scope>
    <source>
        <strain evidence="5 6">CBS 14171</strain>
    </source>
</reference>
<gene>
    <name evidence="5" type="ORF">LODBEIA_P42090</name>
</gene>
<dbReference type="InterPro" id="IPR001155">
    <property type="entry name" value="OxRdtase_FMN_N"/>
</dbReference>
<name>A0ABP0ZPA6_9ASCO</name>